<keyword evidence="5" id="KW-1185">Reference proteome</keyword>
<evidence type="ECO:0000259" key="3">
    <source>
        <dbReference type="Pfam" id="PF13938"/>
    </source>
</evidence>
<dbReference type="RefSeq" id="WP_214419323.1">
    <property type="nucleotide sequence ID" value="NZ_CP075546.1"/>
</dbReference>
<protein>
    <submittedName>
        <fullName evidence="4">Fis family transcriptional regulator</fullName>
    </submittedName>
</protein>
<feature type="region of interest" description="Disordered" evidence="1">
    <location>
        <begin position="1"/>
        <end position="21"/>
    </location>
</feature>
<name>A0A8E7EIV7_9EURY</name>
<feature type="domain" description="Putative heavy-metal chelation" evidence="2">
    <location>
        <begin position="155"/>
        <end position="301"/>
    </location>
</feature>
<sequence length="305" mass="33192">MNTDTLAPSDGQDEGLTLSASPDIDLSIGGSILEETKNRLMDRYGDQIETITLDRVVIGIFYTGVQLSDGSAGICFTPIKAIPESVCCPSSARAMPKAGKLKGMKVTDVFKYLTQPAPIKRAIAIATLNALSDGIWRNNPEEGAGRYRIDEGDDIFSFVHLEDVHKAVVIGALIPVIKSFKEKEIPYRIAELDIRTLKAEEIPFFVSQEDLPMELATADMVIISGTTLLNDTLEGILQACNTASKIFLIGPTATMLPESFFKRKVSVLAGNRVVDSEKILDVLAEGGSGYHFYGDSSRKVMIIKE</sequence>
<feature type="domain" description="DUF4213" evidence="3">
    <location>
        <begin position="42"/>
        <end position="132"/>
    </location>
</feature>
<reference evidence="4 5" key="1">
    <citation type="submission" date="2021-05" db="EMBL/GenBank/DDBJ databases">
        <title>A novel Methanospirillum isolate from a pyrite-forming mixed culture.</title>
        <authorList>
            <person name="Bunk B."/>
            <person name="Sproer C."/>
            <person name="Spring S."/>
            <person name="Pester M."/>
        </authorList>
    </citation>
    <scope>NUCLEOTIDE SEQUENCE [LARGE SCALE GENOMIC DNA]</scope>
    <source>
        <strain evidence="4 5">J.3.6.1-F.2.7.3</strain>
    </source>
</reference>
<evidence type="ECO:0000259" key="2">
    <source>
        <dbReference type="Pfam" id="PF04016"/>
    </source>
</evidence>
<dbReference type="InterPro" id="IPR025251">
    <property type="entry name" value="DUF4213"/>
</dbReference>
<organism evidence="4 5">
    <name type="scientific">Methanospirillum purgamenti</name>
    <dbReference type="NCBI Taxonomy" id="2834276"/>
    <lineage>
        <taxon>Archaea</taxon>
        <taxon>Methanobacteriati</taxon>
        <taxon>Methanobacteriota</taxon>
        <taxon>Stenosarchaea group</taxon>
        <taxon>Methanomicrobia</taxon>
        <taxon>Methanomicrobiales</taxon>
        <taxon>Methanospirillaceae</taxon>
        <taxon>Methanospirillum</taxon>
    </lineage>
</organism>
<gene>
    <name evidence="4" type="ORF">KHC33_14480</name>
</gene>
<evidence type="ECO:0000313" key="4">
    <source>
        <dbReference type="EMBL" id="QVV88514.1"/>
    </source>
</evidence>
<dbReference type="GeneID" id="65098414"/>
<dbReference type="KEGG" id="mrtj:KHC33_14480"/>
<dbReference type="Pfam" id="PF04016">
    <property type="entry name" value="DUF364"/>
    <property type="match status" value="1"/>
</dbReference>
<dbReference type="Gene3D" id="3.40.50.11590">
    <property type="match status" value="1"/>
</dbReference>
<dbReference type="Pfam" id="PF13938">
    <property type="entry name" value="DUF4213"/>
    <property type="match status" value="1"/>
</dbReference>
<accession>A0A8E7EIV7</accession>
<dbReference type="SUPFAM" id="SSF159713">
    <property type="entry name" value="Dhaf3308-like"/>
    <property type="match status" value="1"/>
</dbReference>
<dbReference type="Proteomes" id="UP000680656">
    <property type="component" value="Chromosome"/>
</dbReference>
<evidence type="ECO:0000256" key="1">
    <source>
        <dbReference type="SAM" id="MobiDB-lite"/>
    </source>
</evidence>
<evidence type="ECO:0000313" key="5">
    <source>
        <dbReference type="Proteomes" id="UP000680656"/>
    </source>
</evidence>
<dbReference type="AlphaFoldDB" id="A0A8E7EIV7"/>
<dbReference type="EMBL" id="CP075546">
    <property type="protein sequence ID" value="QVV88514.1"/>
    <property type="molecule type" value="Genomic_DNA"/>
</dbReference>
<dbReference type="InterPro" id="IPR007161">
    <property type="entry name" value="DUF364"/>
</dbReference>
<dbReference type="Gene3D" id="3.30.390.100">
    <property type="match status" value="1"/>
</dbReference>
<proteinExistence type="predicted"/>